<dbReference type="Proteomes" id="UP000509750">
    <property type="component" value="Chromosome"/>
</dbReference>
<keyword evidence="3" id="KW-1185">Reference proteome</keyword>
<accession>A0A7D5K133</accession>
<organism evidence="2 3">
    <name type="scientific">Halorarum halophilum</name>
    <dbReference type="NCBI Taxonomy" id="2743090"/>
    <lineage>
        <taxon>Archaea</taxon>
        <taxon>Methanobacteriati</taxon>
        <taxon>Methanobacteriota</taxon>
        <taxon>Stenosarchaea group</taxon>
        <taxon>Halobacteria</taxon>
        <taxon>Halobacteriales</taxon>
        <taxon>Haloferacaceae</taxon>
        <taxon>Halorarum</taxon>
    </lineage>
</organism>
<feature type="transmembrane region" description="Helical" evidence="1">
    <location>
        <begin position="12"/>
        <end position="30"/>
    </location>
</feature>
<dbReference type="InterPro" id="IPR058357">
    <property type="entry name" value="DUF8044"/>
</dbReference>
<dbReference type="GeneID" id="56028709"/>
<dbReference type="AlphaFoldDB" id="A0A7D5K133"/>
<dbReference type="KEGG" id="halg:HUG10_07710"/>
<reference evidence="2 3" key="1">
    <citation type="submission" date="2020-07" db="EMBL/GenBank/DDBJ databases">
        <title>Gai3-2, isolated from salt lake.</title>
        <authorList>
            <person name="Cui H."/>
            <person name="Shi X."/>
        </authorList>
    </citation>
    <scope>NUCLEOTIDE SEQUENCE [LARGE SCALE GENOMIC DNA]</scope>
    <source>
        <strain evidence="2 3">Gai3-2</strain>
    </source>
</reference>
<dbReference type="Pfam" id="PF26161">
    <property type="entry name" value="DUF8044"/>
    <property type="match status" value="1"/>
</dbReference>
<proteinExistence type="predicted"/>
<keyword evidence="1" id="KW-1133">Transmembrane helix</keyword>
<dbReference type="OrthoDB" id="335071at2157"/>
<sequence>MEMGSRTAFVRAQLAWMLAATLVLSLLGALSYELFFVVSLIGFLVVTELTAPVAVGPAWRHRLRWLIAIGLVVFGYVVIRRILAILPAGVI</sequence>
<evidence type="ECO:0000256" key="1">
    <source>
        <dbReference type="SAM" id="Phobius"/>
    </source>
</evidence>
<keyword evidence="1" id="KW-0812">Transmembrane</keyword>
<keyword evidence="1" id="KW-0472">Membrane</keyword>
<protein>
    <submittedName>
        <fullName evidence="2">Uncharacterized protein</fullName>
    </submittedName>
</protein>
<gene>
    <name evidence="2" type="ORF">HUG10_07710</name>
</gene>
<dbReference type="RefSeq" id="WP_179169016.1">
    <property type="nucleotide sequence ID" value="NZ_CP058529.1"/>
</dbReference>
<evidence type="ECO:0000313" key="3">
    <source>
        <dbReference type="Proteomes" id="UP000509750"/>
    </source>
</evidence>
<feature type="transmembrane region" description="Helical" evidence="1">
    <location>
        <begin position="36"/>
        <end position="58"/>
    </location>
</feature>
<feature type="transmembrane region" description="Helical" evidence="1">
    <location>
        <begin position="65"/>
        <end position="86"/>
    </location>
</feature>
<dbReference type="EMBL" id="CP058529">
    <property type="protein sequence ID" value="QLG27441.1"/>
    <property type="molecule type" value="Genomic_DNA"/>
</dbReference>
<evidence type="ECO:0000313" key="2">
    <source>
        <dbReference type="EMBL" id="QLG27441.1"/>
    </source>
</evidence>
<name>A0A7D5K133_9EURY</name>